<dbReference type="InterPro" id="IPR045186">
    <property type="entry name" value="Indole-3-glycerol_P_synth"/>
</dbReference>
<dbReference type="KEGG" id="poc:NCTC13071_01926"/>
<reference evidence="10 11" key="1">
    <citation type="submission" date="2018-12" db="EMBL/GenBank/DDBJ databases">
        <authorList>
            <consortium name="Pathogen Informatics"/>
        </authorList>
    </citation>
    <scope>NUCLEOTIDE SEQUENCE [LARGE SCALE GENOMIC DNA]</scope>
    <source>
        <strain evidence="10 11">NCTC13071</strain>
    </source>
</reference>
<sequence>MNILEEIIAHKHMETDQRKQFVSPRQLYALVAQKIDEEEKNGLLPNSFRAALQASKIGVVAEFKRKSPGKGWINEHAKASTVPLDYEKNGATALSILTDIDYFAGYDEFVQEARAVGVSLPILYSNFIVDDYQLLQARFCGASAVLLIAEGLSKDECRRLLALAHQLGLEVMLTVHNECSLDYAALEPDVLGVSNRDLSTWITDVETSFRLAEKLPRETCKVSGGGICDAETADRLHAVGYQGVLIGECLMRQNDPGLALKAFVHELKPHAI</sequence>
<evidence type="ECO:0000256" key="6">
    <source>
        <dbReference type="ARBA" id="ARBA00022822"/>
    </source>
</evidence>
<dbReference type="Proteomes" id="UP000274578">
    <property type="component" value="Chromosome 1"/>
</dbReference>
<dbReference type="InterPro" id="IPR013798">
    <property type="entry name" value="Indole-3-glycerol_P_synth_dom"/>
</dbReference>
<keyword evidence="7" id="KW-0057">Aromatic amino acid biosynthesis</keyword>
<evidence type="ECO:0000313" key="10">
    <source>
        <dbReference type="EMBL" id="VEH15911.1"/>
    </source>
</evidence>
<dbReference type="CDD" id="cd00331">
    <property type="entry name" value="IGPS"/>
    <property type="match status" value="1"/>
</dbReference>
<protein>
    <recommendedName>
        <fullName evidence="3">indole-3-glycerol-phosphate synthase</fullName>
        <ecNumber evidence="3">4.1.1.48</ecNumber>
    </recommendedName>
</protein>
<dbReference type="PANTHER" id="PTHR22854:SF2">
    <property type="entry name" value="INDOLE-3-GLYCEROL-PHOSPHATE SYNTHASE"/>
    <property type="match status" value="1"/>
</dbReference>
<comment type="catalytic activity">
    <reaction evidence="1">
        <text>1-(2-carboxyphenylamino)-1-deoxy-D-ribulose 5-phosphate + H(+) = (1S,2R)-1-C-(indol-3-yl)glycerol 3-phosphate + CO2 + H2O</text>
        <dbReference type="Rhea" id="RHEA:23476"/>
        <dbReference type="ChEBI" id="CHEBI:15377"/>
        <dbReference type="ChEBI" id="CHEBI:15378"/>
        <dbReference type="ChEBI" id="CHEBI:16526"/>
        <dbReference type="ChEBI" id="CHEBI:58613"/>
        <dbReference type="ChEBI" id="CHEBI:58866"/>
        <dbReference type="EC" id="4.1.1.48"/>
    </reaction>
</comment>
<dbReference type="AlphaFoldDB" id="A0A448L7M0"/>
<proteinExistence type="predicted"/>
<evidence type="ECO:0000256" key="7">
    <source>
        <dbReference type="ARBA" id="ARBA00023141"/>
    </source>
</evidence>
<dbReference type="InterPro" id="IPR013785">
    <property type="entry name" value="Aldolase_TIM"/>
</dbReference>
<dbReference type="UniPathway" id="UPA00035">
    <property type="reaction ID" value="UER00043"/>
</dbReference>
<evidence type="ECO:0000256" key="1">
    <source>
        <dbReference type="ARBA" id="ARBA00001633"/>
    </source>
</evidence>
<evidence type="ECO:0000256" key="8">
    <source>
        <dbReference type="ARBA" id="ARBA00023239"/>
    </source>
</evidence>
<evidence type="ECO:0000256" key="2">
    <source>
        <dbReference type="ARBA" id="ARBA00004696"/>
    </source>
</evidence>
<dbReference type="GO" id="GO:0004425">
    <property type="term" value="F:indole-3-glycerol-phosphate synthase activity"/>
    <property type="evidence" value="ECO:0007669"/>
    <property type="project" value="UniProtKB-EC"/>
</dbReference>
<dbReference type="GO" id="GO:0000162">
    <property type="term" value="P:L-tryptophan biosynthetic process"/>
    <property type="evidence" value="ECO:0007669"/>
    <property type="project" value="UniProtKB-UniPathway"/>
</dbReference>
<dbReference type="Gene3D" id="3.20.20.70">
    <property type="entry name" value="Aldolase class I"/>
    <property type="match status" value="1"/>
</dbReference>
<evidence type="ECO:0000256" key="4">
    <source>
        <dbReference type="ARBA" id="ARBA00022605"/>
    </source>
</evidence>
<evidence type="ECO:0000259" key="9">
    <source>
        <dbReference type="Pfam" id="PF00218"/>
    </source>
</evidence>
<dbReference type="EC" id="4.1.1.48" evidence="3"/>
<keyword evidence="5" id="KW-0210">Decarboxylase</keyword>
<dbReference type="GO" id="GO:0004640">
    <property type="term" value="F:phosphoribosylanthranilate isomerase activity"/>
    <property type="evidence" value="ECO:0007669"/>
    <property type="project" value="TreeGrafter"/>
</dbReference>
<keyword evidence="4" id="KW-0028">Amino-acid biosynthesis</keyword>
<dbReference type="PANTHER" id="PTHR22854">
    <property type="entry name" value="TRYPTOPHAN BIOSYNTHESIS PROTEIN"/>
    <property type="match status" value="1"/>
</dbReference>
<dbReference type="EMBL" id="LR134384">
    <property type="protein sequence ID" value="VEH15911.1"/>
    <property type="molecule type" value="Genomic_DNA"/>
</dbReference>
<dbReference type="GeneID" id="85012713"/>
<comment type="pathway">
    <text evidence="2">Amino-acid biosynthesis; L-tryptophan biosynthesis; L-tryptophan from chorismate: step 4/5.</text>
</comment>
<accession>A0A448L7M0</accession>
<name>A0A448L7M0_9BACT</name>
<dbReference type="Pfam" id="PF00218">
    <property type="entry name" value="IGPS"/>
    <property type="match status" value="1"/>
</dbReference>
<keyword evidence="6" id="KW-0822">Tryptophan biosynthesis</keyword>
<evidence type="ECO:0000256" key="5">
    <source>
        <dbReference type="ARBA" id="ARBA00022793"/>
    </source>
</evidence>
<feature type="domain" description="Indole-3-glycerol phosphate synthase" evidence="9">
    <location>
        <begin position="4"/>
        <end position="262"/>
    </location>
</feature>
<dbReference type="RefSeq" id="WP_018919274.1">
    <property type="nucleotide sequence ID" value="NZ_LR134384.1"/>
</dbReference>
<organism evidence="10 11">
    <name type="scientific">Segatella oris</name>
    <dbReference type="NCBI Taxonomy" id="28135"/>
    <lineage>
        <taxon>Bacteria</taxon>
        <taxon>Pseudomonadati</taxon>
        <taxon>Bacteroidota</taxon>
        <taxon>Bacteroidia</taxon>
        <taxon>Bacteroidales</taxon>
        <taxon>Prevotellaceae</taxon>
        <taxon>Segatella</taxon>
    </lineage>
</organism>
<keyword evidence="8 10" id="KW-0456">Lyase</keyword>
<evidence type="ECO:0000313" key="11">
    <source>
        <dbReference type="Proteomes" id="UP000274578"/>
    </source>
</evidence>
<dbReference type="SUPFAM" id="SSF51366">
    <property type="entry name" value="Ribulose-phoshate binding barrel"/>
    <property type="match status" value="1"/>
</dbReference>
<evidence type="ECO:0000256" key="3">
    <source>
        <dbReference type="ARBA" id="ARBA00012362"/>
    </source>
</evidence>
<gene>
    <name evidence="10" type="primary">trpC</name>
    <name evidence="10" type="ORF">NCTC13071_01926</name>
</gene>
<dbReference type="InterPro" id="IPR011060">
    <property type="entry name" value="RibuloseP-bd_barrel"/>
</dbReference>